<gene>
    <name evidence="2" type="ORF">PSA7680_00206</name>
</gene>
<dbReference type="Gene3D" id="2.170.16.10">
    <property type="entry name" value="Hedgehog/Intein (Hint) domain"/>
    <property type="match status" value="1"/>
</dbReference>
<organism evidence="2 3">
    <name type="scientific">Pseudoruegeria aquimaris</name>
    <dbReference type="NCBI Taxonomy" id="393663"/>
    <lineage>
        <taxon>Bacteria</taxon>
        <taxon>Pseudomonadati</taxon>
        <taxon>Pseudomonadota</taxon>
        <taxon>Alphaproteobacteria</taxon>
        <taxon>Rhodobacterales</taxon>
        <taxon>Roseobacteraceae</taxon>
        <taxon>Pseudoruegeria</taxon>
    </lineage>
</organism>
<keyword evidence="3" id="KW-1185">Reference proteome</keyword>
<dbReference type="Proteomes" id="UP000193409">
    <property type="component" value="Unassembled WGS sequence"/>
</dbReference>
<accession>A0A1Y5RB60</accession>
<dbReference type="AlphaFoldDB" id="A0A1Y5RB60"/>
<evidence type="ECO:0000313" key="3">
    <source>
        <dbReference type="Proteomes" id="UP000193409"/>
    </source>
</evidence>
<reference evidence="2 3" key="1">
    <citation type="submission" date="2017-03" db="EMBL/GenBank/DDBJ databases">
        <authorList>
            <person name="Afonso C.L."/>
            <person name="Miller P.J."/>
            <person name="Scott M.A."/>
            <person name="Spackman E."/>
            <person name="Goraichik I."/>
            <person name="Dimitrov K.M."/>
            <person name="Suarez D.L."/>
            <person name="Swayne D.E."/>
        </authorList>
    </citation>
    <scope>NUCLEOTIDE SEQUENCE [LARGE SCALE GENOMIC DNA]</scope>
    <source>
        <strain evidence="2 3">CECT 7680</strain>
    </source>
</reference>
<sequence>MPEFVVYTLPESQITVSGGQQLSGFSQGSGVHLAGQTITLNSNAWEPVTITDTDSFFGDSDNSQTLTNAITYDGESYAAGRRVEAEYTLTVEDPDGNQYTLIGFNINEPGVTSYATVEGLAFIGGPGEFPPIGVPLTVVGTAEGPGGTATGYDTYATPPCFLPGTLIQTDRGMTRVEDLRAGDLVMTQEHGLQPLVWVGQAEISREEAARQPGLRPVRIAAGALGGGLPRRDLLVSPQHRMLIDDWRAELAMGEERTLVAALHLVGMPGISTVLPAGPLTYHHIMCAEHQIICAEGSWTESFRPGPEVLDAFDAAVRDELLRLFPMLAEGRGSAPAARLATRHEAQVMMAC</sequence>
<protein>
    <recommendedName>
        <fullName evidence="1">Hedgehog/Intein (Hint) domain-containing protein</fullName>
    </recommendedName>
</protein>
<dbReference type="InterPro" id="IPR028992">
    <property type="entry name" value="Hedgehog/Intein_dom"/>
</dbReference>
<dbReference type="RefSeq" id="WP_085866793.1">
    <property type="nucleotide sequence ID" value="NZ_FWFQ01000001.1"/>
</dbReference>
<proteinExistence type="predicted"/>
<dbReference type="SUPFAM" id="SSF51294">
    <property type="entry name" value="Hedgehog/intein (Hint) domain"/>
    <property type="match status" value="1"/>
</dbReference>
<dbReference type="InterPro" id="IPR036844">
    <property type="entry name" value="Hint_dom_sf"/>
</dbReference>
<dbReference type="Pfam" id="PF13403">
    <property type="entry name" value="Hint_2"/>
    <property type="match status" value="1"/>
</dbReference>
<evidence type="ECO:0000313" key="2">
    <source>
        <dbReference type="EMBL" id="SLN12588.1"/>
    </source>
</evidence>
<dbReference type="OrthoDB" id="6305173at2"/>
<dbReference type="EMBL" id="FWFQ01000001">
    <property type="protein sequence ID" value="SLN12588.1"/>
    <property type="molecule type" value="Genomic_DNA"/>
</dbReference>
<feature type="domain" description="Hedgehog/Intein (Hint)" evidence="1">
    <location>
        <begin position="159"/>
        <end position="305"/>
    </location>
</feature>
<name>A0A1Y5RB60_9RHOB</name>
<evidence type="ECO:0000259" key="1">
    <source>
        <dbReference type="Pfam" id="PF13403"/>
    </source>
</evidence>